<accession>A0A176VMA8</accession>
<evidence type="ECO:0000313" key="2">
    <source>
        <dbReference type="EMBL" id="OAE22064.1"/>
    </source>
</evidence>
<comment type="caution">
    <text evidence="2">The sequence shown here is derived from an EMBL/GenBank/DDBJ whole genome shotgun (WGS) entry which is preliminary data.</text>
</comment>
<reference evidence="2" key="1">
    <citation type="submission" date="2016-03" db="EMBL/GenBank/DDBJ databases">
        <title>Mechanisms controlling the formation of the plant cell surface in tip-growing cells are functionally conserved among land plants.</title>
        <authorList>
            <person name="Honkanen S."/>
            <person name="Jones V.A."/>
            <person name="Morieri G."/>
            <person name="Champion C."/>
            <person name="Hetherington A.J."/>
            <person name="Kelly S."/>
            <person name="Saint-Marcoux D."/>
            <person name="Proust H."/>
            <person name="Prescott H."/>
            <person name="Dolan L."/>
        </authorList>
    </citation>
    <scope>NUCLEOTIDE SEQUENCE [LARGE SCALE GENOMIC DNA]</scope>
    <source>
        <tissue evidence="2">Whole gametophyte</tissue>
    </source>
</reference>
<dbReference type="AlphaFoldDB" id="A0A176VMA8"/>
<organism evidence="2 3">
    <name type="scientific">Marchantia polymorpha subsp. ruderalis</name>
    <dbReference type="NCBI Taxonomy" id="1480154"/>
    <lineage>
        <taxon>Eukaryota</taxon>
        <taxon>Viridiplantae</taxon>
        <taxon>Streptophyta</taxon>
        <taxon>Embryophyta</taxon>
        <taxon>Marchantiophyta</taxon>
        <taxon>Marchantiopsida</taxon>
        <taxon>Marchantiidae</taxon>
        <taxon>Marchantiales</taxon>
        <taxon>Marchantiaceae</taxon>
        <taxon>Marchantia</taxon>
    </lineage>
</organism>
<evidence type="ECO:0000313" key="3">
    <source>
        <dbReference type="Proteomes" id="UP000077202"/>
    </source>
</evidence>
<feature type="region of interest" description="Disordered" evidence="1">
    <location>
        <begin position="49"/>
        <end position="158"/>
    </location>
</feature>
<dbReference type="EMBL" id="LVLJ01003285">
    <property type="protein sequence ID" value="OAE22064.1"/>
    <property type="molecule type" value="Genomic_DNA"/>
</dbReference>
<proteinExistence type="predicted"/>
<evidence type="ECO:0000256" key="1">
    <source>
        <dbReference type="SAM" id="MobiDB-lite"/>
    </source>
</evidence>
<sequence>MFRFRAYLFGLREEADAQQFENEKKTNRCTCNLQVSHSTVESLILGTIGSGMPAEHSRRSNGICKREGKPSCDSSQDRMARTLASSSSRRHCHKNSSVSTGASRAGHGGREAPAAPVAPGVDGRQKQKRQRQREPTRTTRSQSVAPAAVRGSRSGHDPRTAFRAMADAVGKSIGKASVSAETASTLSTANALQFDEASGARVVRSADFHTHILGLGPNPSTIKWNSGPLWLATSGGQGKPSHFYVPPRGAPSNGHRALNMQIVHFSTLPPRPCRRS</sequence>
<name>A0A176VMA8_MARPO</name>
<feature type="compositionally biased region" description="Basic and acidic residues" evidence="1">
    <location>
        <begin position="64"/>
        <end position="80"/>
    </location>
</feature>
<dbReference type="Proteomes" id="UP000077202">
    <property type="component" value="Unassembled WGS sequence"/>
</dbReference>
<protein>
    <submittedName>
        <fullName evidence="2">Uncharacterized protein</fullName>
    </submittedName>
</protein>
<gene>
    <name evidence="2" type="ORF">AXG93_3719s1440</name>
</gene>
<keyword evidence="3" id="KW-1185">Reference proteome</keyword>